<evidence type="ECO:0000256" key="1">
    <source>
        <dbReference type="SAM" id="MobiDB-lite"/>
    </source>
</evidence>
<evidence type="ECO:0000313" key="2">
    <source>
        <dbReference type="EMBL" id="GAA1553539.1"/>
    </source>
</evidence>
<protein>
    <recommendedName>
        <fullName evidence="4">Tautomerase</fullName>
    </recommendedName>
</protein>
<organism evidence="2 3">
    <name type="scientific">Kribbella sancticallisti</name>
    <dbReference type="NCBI Taxonomy" id="460087"/>
    <lineage>
        <taxon>Bacteria</taxon>
        <taxon>Bacillati</taxon>
        <taxon>Actinomycetota</taxon>
        <taxon>Actinomycetes</taxon>
        <taxon>Propionibacteriales</taxon>
        <taxon>Kribbellaceae</taxon>
        <taxon>Kribbella</taxon>
    </lineage>
</organism>
<feature type="region of interest" description="Disordered" evidence="1">
    <location>
        <begin position="125"/>
        <end position="145"/>
    </location>
</feature>
<keyword evidence="3" id="KW-1185">Reference proteome</keyword>
<gene>
    <name evidence="2" type="ORF">GCM10009789_03780</name>
</gene>
<dbReference type="Gene3D" id="3.30.429.10">
    <property type="entry name" value="Macrophage Migration Inhibitory Factor"/>
    <property type="match status" value="1"/>
</dbReference>
<comment type="caution">
    <text evidence="2">The sequence shown here is derived from an EMBL/GenBank/DDBJ whole genome shotgun (WGS) entry which is preliminary data.</text>
</comment>
<evidence type="ECO:0000313" key="3">
    <source>
        <dbReference type="Proteomes" id="UP001500393"/>
    </source>
</evidence>
<dbReference type="Proteomes" id="UP001500393">
    <property type="component" value="Unassembled WGS sequence"/>
</dbReference>
<accession>A0ABP4N593</accession>
<proteinExistence type="predicted"/>
<dbReference type="RefSeq" id="WP_344209030.1">
    <property type="nucleotide sequence ID" value="NZ_BAAAOS010000005.1"/>
</dbReference>
<evidence type="ECO:0008006" key="4">
    <source>
        <dbReference type="Google" id="ProtNLM"/>
    </source>
</evidence>
<dbReference type="InterPro" id="IPR014347">
    <property type="entry name" value="Tautomerase/MIF_sf"/>
</dbReference>
<sequence length="145" mass="15937">MPSIQIDLPLTADEATKRAFAQRVGRIYGEIMQVGMDLLTVSIHDLGVGGVWRCHESGPPTPSGLIMCDIRKGRPTETRALLAQSLIDACVDTFVLDALWLKVEFTQHDGDEMYHPHLGGFNTNWRGDERKANSSTTTTTSPPDA</sequence>
<name>A0ABP4N593_9ACTN</name>
<dbReference type="EMBL" id="BAAAOS010000005">
    <property type="protein sequence ID" value="GAA1553539.1"/>
    <property type="molecule type" value="Genomic_DNA"/>
</dbReference>
<reference evidence="3" key="1">
    <citation type="journal article" date="2019" name="Int. J. Syst. Evol. Microbiol.">
        <title>The Global Catalogue of Microorganisms (GCM) 10K type strain sequencing project: providing services to taxonomists for standard genome sequencing and annotation.</title>
        <authorList>
            <consortium name="The Broad Institute Genomics Platform"/>
            <consortium name="The Broad Institute Genome Sequencing Center for Infectious Disease"/>
            <person name="Wu L."/>
            <person name="Ma J."/>
        </authorList>
    </citation>
    <scope>NUCLEOTIDE SEQUENCE [LARGE SCALE GENOMIC DNA]</scope>
    <source>
        <strain evidence="3">JCM 14969</strain>
    </source>
</reference>
<feature type="compositionally biased region" description="Low complexity" evidence="1">
    <location>
        <begin position="134"/>
        <end position="145"/>
    </location>
</feature>
<dbReference type="SUPFAM" id="SSF55331">
    <property type="entry name" value="Tautomerase/MIF"/>
    <property type="match status" value="1"/>
</dbReference>